<dbReference type="Proteomes" id="UP001596422">
    <property type="component" value="Unassembled WGS sequence"/>
</dbReference>
<keyword evidence="3" id="KW-0804">Transcription</keyword>
<dbReference type="InterPro" id="IPR001647">
    <property type="entry name" value="HTH_TetR"/>
</dbReference>
<dbReference type="SUPFAM" id="SSF48498">
    <property type="entry name" value="Tetracyclin repressor-like, C-terminal domain"/>
    <property type="match status" value="1"/>
</dbReference>
<dbReference type="PRINTS" id="PR00455">
    <property type="entry name" value="HTHTETR"/>
</dbReference>
<keyword evidence="1" id="KW-0805">Transcription regulation</keyword>
<feature type="DNA-binding region" description="H-T-H motif" evidence="4">
    <location>
        <begin position="29"/>
        <end position="48"/>
    </location>
</feature>
<dbReference type="InterPro" id="IPR011075">
    <property type="entry name" value="TetR_C"/>
</dbReference>
<dbReference type="PANTHER" id="PTHR47506:SF6">
    <property type="entry name" value="HTH-TYPE TRANSCRIPTIONAL REPRESSOR NEMR"/>
    <property type="match status" value="1"/>
</dbReference>
<dbReference type="InterPro" id="IPR036271">
    <property type="entry name" value="Tet_transcr_reg_TetR-rel_C_sf"/>
</dbReference>
<feature type="domain" description="HTH tetR-type" evidence="5">
    <location>
        <begin position="6"/>
        <end position="66"/>
    </location>
</feature>
<organism evidence="6 7">
    <name type="scientific">Marinobacterium aestuariivivens</name>
    <dbReference type="NCBI Taxonomy" id="1698799"/>
    <lineage>
        <taxon>Bacteria</taxon>
        <taxon>Pseudomonadati</taxon>
        <taxon>Pseudomonadota</taxon>
        <taxon>Gammaproteobacteria</taxon>
        <taxon>Oceanospirillales</taxon>
        <taxon>Oceanospirillaceae</taxon>
        <taxon>Marinobacterium</taxon>
    </lineage>
</organism>
<keyword evidence="7" id="KW-1185">Reference proteome</keyword>
<evidence type="ECO:0000256" key="2">
    <source>
        <dbReference type="ARBA" id="ARBA00023125"/>
    </source>
</evidence>
<evidence type="ECO:0000256" key="1">
    <source>
        <dbReference type="ARBA" id="ARBA00023015"/>
    </source>
</evidence>
<evidence type="ECO:0000313" key="6">
    <source>
        <dbReference type="EMBL" id="MFC6670530.1"/>
    </source>
</evidence>
<protein>
    <submittedName>
        <fullName evidence="6">TetR/AcrR family transcriptional regulator</fullName>
    </submittedName>
</protein>
<keyword evidence="2 4" id="KW-0238">DNA-binding</keyword>
<name>A0ABW1ZZ65_9GAMM</name>
<sequence>MARDYDDTREELLRHGMAVLTEQGFGNAGIDGILRAVGVPKGSFYHYFASKEAFGLAVLERYDRYFAAKLDRHLLDASLPPLQRIRRFAEEARDGMAKYAYARGCLAGNLGQEVGQLPDSFRSRVSAIFDSWQDRLATCLQEAQANGELAAEADCQTLAEYFWIGWEGAVMRARLATSDRPIELFIEQFLTGLPR</sequence>
<dbReference type="SUPFAM" id="SSF46689">
    <property type="entry name" value="Homeodomain-like"/>
    <property type="match status" value="1"/>
</dbReference>
<dbReference type="Pfam" id="PF00440">
    <property type="entry name" value="TetR_N"/>
    <property type="match status" value="1"/>
</dbReference>
<proteinExistence type="predicted"/>
<evidence type="ECO:0000313" key="7">
    <source>
        <dbReference type="Proteomes" id="UP001596422"/>
    </source>
</evidence>
<dbReference type="Gene3D" id="1.10.357.10">
    <property type="entry name" value="Tetracycline Repressor, domain 2"/>
    <property type="match status" value="1"/>
</dbReference>
<dbReference type="Pfam" id="PF16925">
    <property type="entry name" value="TetR_C_13"/>
    <property type="match status" value="1"/>
</dbReference>
<gene>
    <name evidence="6" type="ORF">ACFQDL_10855</name>
</gene>
<dbReference type="InterPro" id="IPR009057">
    <property type="entry name" value="Homeodomain-like_sf"/>
</dbReference>
<dbReference type="RefSeq" id="WP_379909035.1">
    <property type="nucleotide sequence ID" value="NZ_JBHSWE010000001.1"/>
</dbReference>
<dbReference type="PANTHER" id="PTHR47506">
    <property type="entry name" value="TRANSCRIPTIONAL REGULATORY PROTEIN"/>
    <property type="match status" value="1"/>
</dbReference>
<reference evidence="7" key="1">
    <citation type="journal article" date="2019" name="Int. J. Syst. Evol. Microbiol.">
        <title>The Global Catalogue of Microorganisms (GCM) 10K type strain sequencing project: providing services to taxonomists for standard genome sequencing and annotation.</title>
        <authorList>
            <consortium name="The Broad Institute Genomics Platform"/>
            <consortium name="The Broad Institute Genome Sequencing Center for Infectious Disease"/>
            <person name="Wu L."/>
            <person name="Ma J."/>
        </authorList>
    </citation>
    <scope>NUCLEOTIDE SEQUENCE [LARGE SCALE GENOMIC DNA]</scope>
    <source>
        <strain evidence="7">NBRC 111756</strain>
    </source>
</reference>
<accession>A0ABW1ZZ65</accession>
<dbReference type="PROSITE" id="PS50977">
    <property type="entry name" value="HTH_TETR_2"/>
    <property type="match status" value="1"/>
</dbReference>
<comment type="caution">
    <text evidence="6">The sequence shown here is derived from an EMBL/GenBank/DDBJ whole genome shotgun (WGS) entry which is preliminary data.</text>
</comment>
<evidence type="ECO:0000256" key="3">
    <source>
        <dbReference type="ARBA" id="ARBA00023163"/>
    </source>
</evidence>
<evidence type="ECO:0000256" key="4">
    <source>
        <dbReference type="PROSITE-ProRule" id="PRU00335"/>
    </source>
</evidence>
<evidence type="ECO:0000259" key="5">
    <source>
        <dbReference type="PROSITE" id="PS50977"/>
    </source>
</evidence>
<dbReference type="EMBL" id="JBHSWE010000001">
    <property type="protein sequence ID" value="MFC6670530.1"/>
    <property type="molecule type" value="Genomic_DNA"/>
</dbReference>